<comment type="catalytic activity">
    <reaction evidence="10">
        <text>holo-[cytochrome c] = apo-[cytochrome c] + heme b</text>
        <dbReference type="Rhea" id="RHEA:22648"/>
        <dbReference type="Rhea" id="RHEA-COMP:10725"/>
        <dbReference type="Rhea" id="RHEA-COMP:10726"/>
        <dbReference type="ChEBI" id="CHEBI:29950"/>
        <dbReference type="ChEBI" id="CHEBI:60344"/>
        <dbReference type="ChEBI" id="CHEBI:83739"/>
        <dbReference type="EC" id="4.4.1.17"/>
    </reaction>
</comment>
<dbReference type="EMBL" id="JAVRRG010000038">
    <property type="protein sequence ID" value="KAK5093882.1"/>
    <property type="molecule type" value="Genomic_DNA"/>
</dbReference>
<keyword evidence="7 10" id="KW-0496">Mitochondrion</keyword>
<evidence type="ECO:0000313" key="13">
    <source>
        <dbReference type="Proteomes" id="UP001345013"/>
    </source>
</evidence>
<comment type="caution">
    <text evidence="12">The sequence shown here is derived from an EMBL/GenBank/DDBJ whole genome shotgun (WGS) entry which is preliminary data.</text>
</comment>
<dbReference type="InterPro" id="IPR000511">
    <property type="entry name" value="Holocyt_c/c1_synthase"/>
</dbReference>
<evidence type="ECO:0000256" key="4">
    <source>
        <dbReference type="ARBA" id="ARBA00022723"/>
    </source>
</evidence>
<keyword evidence="3 10" id="KW-0349">Heme</keyword>
<evidence type="ECO:0000256" key="9">
    <source>
        <dbReference type="ARBA" id="ARBA00023239"/>
    </source>
</evidence>
<evidence type="ECO:0000313" key="12">
    <source>
        <dbReference type="EMBL" id="KAK5093882.1"/>
    </source>
</evidence>
<dbReference type="Proteomes" id="UP001345013">
    <property type="component" value="Unassembled WGS sequence"/>
</dbReference>
<keyword evidence="6 10" id="KW-0408">Iron</keyword>
<dbReference type="GO" id="GO:0004408">
    <property type="term" value="F:holocytochrome-c synthase activity"/>
    <property type="evidence" value="ECO:0007669"/>
    <property type="project" value="UniProtKB-EC"/>
</dbReference>
<keyword evidence="13" id="KW-1185">Reference proteome</keyword>
<dbReference type="EC" id="4.4.1.17" evidence="10"/>
<sequence>MGWFWSTPEPSNTPVAPHPLPKVPKAGATPPVPSSTVFSKAQLLTVGQPECPMHKSDVPSPLLQKIESSQTSPPSSCPVKSPSRASRYPTTPTAPIDPPAQLQSHPTSWSATLNPLNYMPTFKNERVADSPQTTSLPLDREISSIPRGDSEANWEYPSPQQMYNAMLRKGHTETPAEDVEAMVAVHNFLNEGAWNEIVEWENIFAQGLSTGWEKCKRGEQGLAMDRAKRDYFAELKAERRRAAGLPDDPSKVTEQPRLLRFQGRPGEPTPKARVLQALAKAFPNRFGQEPPFDRHDWYVARNQPNGSTKEVRYVIDYYGGGLQATGEPVFYLDIRPALDTPTAAAERAIRWGSDVWYTATGSGIREKIKQQEAQANANS</sequence>
<comment type="function">
    <text evidence="10">Lyase that catalyzes the covalent linking of the heme group to the cytochrome C apoprotein to produce the mature functional cytochrome.</text>
</comment>
<evidence type="ECO:0000256" key="2">
    <source>
        <dbReference type="ARBA" id="ARBA00007255"/>
    </source>
</evidence>
<keyword evidence="9 10" id="KW-0456">Lyase</keyword>
<evidence type="ECO:0000256" key="3">
    <source>
        <dbReference type="ARBA" id="ARBA00022617"/>
    </source>
</evidence>
<accession>A0ABR0KEG8</accession>
<comment type="subcellular location">
    <subcellularLocation>
        <location evidence="1 10">Mitochondrion inner membrane</location>
    </subcellularLocation>
</comment>
<evidence type="ECO:0000256" key="7">
    <source>
        <dbReference type="ARBA" id="ARBA00023128"/>
    </source>
</evidence>
<evidence type="ECO:0000256" key="5">
    <source>
        <dbReference type="ARBA" id="ARBA00022792"/>
    </source>
</evidence>
<keyword evidence="5 10" id="KW-0999">Mitochondrion inner membrane</keyword>
<comment type="similarity">
    <text evidence="2 10">Belongs to the cytochrome c-type heme lyase family.</text>
</comment>
<dbReference type="PROSITE" id="PS00822">
    <property type="entry name" value="CYTO_HEME_LYASE_2"/>
    <property type="match status" value="1"/>
</dbReference>
<keyword evidence="8 10" id="KW-0472">Membrane</keyword>
<keyword evidence="4 10" id="KW-0479">Metal-binding</keyword>
<gene>
    <name evidence="12" type="primary">CYC3</name>
    <name evidence="12" type="ORF">LTR24_003886</name>
</gene>
<feature type="region of interest" description="Disordered" evidence="11">
    <location>
        <begin position="129"/>
        <end position="156"/>
    </location>
</feature>
<feature type="compositionally biased region" description="Low complexity" evidence="11">
    <location>
        <begin position="72"/>
        <end position="94"/>
    </location>
</feature>
<dbReference type="PROSITE" id="PS00821">
    <property type="entry name" value="CYTO_HEME_LYASE_1"/>
    <property type="match status" value="1"/>
</dbReference>
<reference evidence="12 13" key="1">
    <citation type="submission" date="2023-08" db="EMBL/GenBank/DDBJ databases">
        <title>Black Yeasts Isolated from many extreme environments.</title>
        <authorList>
            <person name="Coleine C."/>
            <person name="Stajich J.E."/>
            <person name="Selbmann L."/>
        </authorList>
    </citation>
    <scope>NUCLEOTIDE SEQUENCE [LARGE SCALE GENOMIC DNA]</scope>
    <source>
        <strain evidence="12 13">CCFEE 5885</strain>
    </source>
</reference>
<feature type="compositionally biased region" description="Polar residues" evidence="11">
    <location>
        <begin position="101"/>
        <end position="111"/>
    </location>
</feature>
<proteinExistence type="inferred from homology"/>
<evidence type="ECO:0000256" key="11">
    <source>
        <dbReference type="SAM" id="MobiDB-lite"/>
    </source>
</evidence>
<dbReference type="PANTHER" id="PTHR12743:SF3">
    <property type="entry name" value="HOLOCYTOCHROME-C SYNTHASE"/>
    <property type="match status" value="1"/>
</dbReference>
<dbReference type="PANTHER" id="PTHR12743">
    <property type="entry name" value="CYTOCHROME C1 HEME LYASE"/>
    <property type="match status" value="1"/>
</dbReference>
<feature type="region of interest" description="Disordered" evidence="11">
    <location>
        <begin position="65"/>
        <end position="111"/>
    </location>
</feature>
<protein>
    <recommendedName>
        <fullName evidence="10">Holocytochrome c-type synthase</fullName>
        <ecNumber evidence="10">4.4.1.17</ecNumber>
    </recommendedName>
</protein>
<evidence type="ECO:0000256" key="1">
    <source>
        <dbReference type="ARBA" id="ARBA00004273"/>
    </source>
</evidence>
<evidence type="ECO:0000256" key="8">
    <source>
        <dbReference type="ARBA" id="ARBA00023136"/>
    </source>
</evidence>
<name>A0ABR0KEG8_9EURO</name>
<dbReference type="Pfam" id="PF01265">
    <property type="entry name" value="Cyto_heme_lyase"/>
    <property type="match status" value="1"/>
</dbReference>
<evidence type="ECO:0000256" key="10">
    <source>
        <dbReference type="RuleBase" id="RU363130"/>
    </source>
</evidence>
<feature type="region of interest" description="Disordered" evidence="11">
    <location>
        <begin position="1"/>
        <end position="35"/>
    </location>
</feature>
<evidence type="ECO:0000256" key="6">
    <source>
        <dbReference type="ARBA" id="ARBA00023004"/>
    </source>
</evidence>
<organism evidence="12 13">
    <name type="scientific">Lithohypha guttulata</name>
    <dbReference type="NCBI Taxonomy" id="1690604"/>
    <lineage>
        <taxon>Eukaryota</taxon>
        <taxon>Fungi</taxon>
        <taxon>Dikarya</taxon>
        <taxon>Ascomycota</taxon>
        <taxon>Pezizomycotina</taxon>
        <taxon>Eurotiomycetes</taxon>
        <taxon>Chaetothyriomycetidae</taxon>
        <taxon>Chaetothyriales</taxon>
        <taxon>Trichomeriaceae</taxon>
        <taxon>Lithohypha</taxon>
    </lineage>
</organism>